<sequence length="55" mass="6056">DQPSSTPVKHGGVTSEEWLIRKILDLQICRGQVNSGVPHRVGAYLGTAEWPDSRL</sequence>
<reference evidence="1 2" key="1">
    <citation type="submission" date="2016-06" db="EMBL/GenBank/DDBJ databases">
        <authorList>
            <person name="Kjaerup R.B."/>
            <person name="Dalgaard T.S."/>
            <person name="Juul-Madsen H.R."/>
        </authorList>
    </citation>
    <scope>NUCLEOTIDE SEQUENCE [LARGE SCALE GENOMIC DNA]</scope>
    <source>
        <strain evidence="1 2">Pb300</strain>
    </source>
</reference>
<feature type="non-terminal residue" evidence="1">
    <location>
        <position position="1"/>
    </location>
</feature>
<accession>A0A1D2J2I2</accession>
<protein>
    <submittedName>
        <fullName evidence="1">Uncharacterized protein</fullName>
    </submittedName>
</protein>
<comment type="caution">
    <text evidence="1">The sequence shown here is derived from an EMBL/GenBank/DDBJ whole genome shotgun (WGS) entry which is preliminary data.</text>
</comment>
<dbReference type="EMBL" id="LZYO01001263">
    <property type="protein sequence ID" value="ODH12526.1"/>
    <property type="molecule type" value="Genomic_DNA"/>
</dbReference>
<dbReference type="Proteomes" id="UP000242814">
    <property type="component" value="Unassembled WGS sequence"/>
</dbReference>
<gene>
    <name evidence="1" type="ORF">ACO22_08178</name>
</gene>
<name>A0A1D2J2I2_PARBR</name>
<evidence type="ECO:0000313" key="2">
    <source>
        <dbReference type="Proteomes" id="UP000242814"/>
    </source>
</evidence>
<proteinExistence type="predicted"/>
<evidence type="ECO:0000313" key="1">
    <source>
        <dbReference type="EMBL" id="ODH12526.1"/>
    </source>
</evidence>
<organism evidence="1 2">
    <name type="scientific">Paracoccidioides brasiliensis</name>
    <dbReference type="NCBI Taxonomy" id="121759"/>
    <lineage>
        <taxon>Eukaryota</taxon>
        <taxon>Fungi</taxon>
        <taxon>Dikarya</taxon>
        <taxon>Ascomycota</taxon>
        <taxon>Pezizomycotina</taxon>
        <taxon>Eurotiomycetes</taxon>
        <taxon>Eurotiomycetidae</taxon>
        <taxon>Onygenales</taxon>
        <taxon>Ajellomycetaceae</taxon>
        <taxon>Paracoccidioides</taxon>
    </lineage>
</organism>
<dbReference type="AlphaFoldDB" id="A0A1D2J2I2"/>